<name>A0A1I5YIM3_9FIRM</name>
<reference evidence="2" key="1">
    <citation type="submission" date="2016-10" db="EMBL/GenBank/DDBJ databases">
        <authorList>
            <person name="Varghese N."/>
            <person name="Submissions S."/>
        </authorList>
    </citation>
    <scope>NUCLEOTIDE SEQUENCE [LARGE SCALE GENOMIC DNA]</scope>
    <source>
        <strain evidence="2">P18</strain>
    </source>
</reference>
<dbReference type="Proteomes" id="UP000182624">
    <property type="component" value="Unassembled WGS sequence"/>
</dbReference>
<sequence length="89" mass="10532">MELIVKHFDELSTNELLKATDLHLTSSGSLKRKSKKIRRIQEFCCRMSEDPTFICIWHTIGISVENVNEDVRSRTRWLRGLKQYIRVEP</sequence>
<keyword evidence="2" id="KW-1185">Reference proteome</keyword>
<dbReference type="AlphaFoldDB" id="A0A1I5YIM3"/>
<accession>A0A1I5YIM3</accession>
<organism evidence="1 2">
    <name type="scientific">Butyrivibrio proteoclasticus</name>
    <dbReference type="NCBI Taxonomy" id="43305"/>
    <lineage>
        <taxon>Bacteria</taxon>
        <taxon>Bacillati</taxon>
        <taxon>Bacillota</taxon>
        <taxon>Clostridia</taxon>
        <taxon>Lachnospirales</taxon>
        <taxon>Lachnospiraceae</taxon>
        <taxon>Butyrivibrio</taxon>
    </lineage>
</organism>
<evidence type="ECO:0000313" key="2">
    <source>
        <dbReference type="Proteomes" id="UP000182624"/>
    </source>
</evidence>
<proteinExistence type="predicted"/>
<evidence type="ECO:0000313" key="1">
    <source>
        <dbReference type="EMBL" id="SFQ44059.1"/>
    </source>
</evidence>
<dbReference type="RefSeq" id="WP_074891942.1">
    <property type="nucleotide sequence ID" value="NZ_FOXO01000047.1"/>
</dbReference>
<gene>
    <name evidence="1" type="ORF">SAMN04487928_14721</name>
</gene>
<dbReference type="EMBL" id="FOXO01000047">
    <property type="protein sequence ID" value="SFQ44059.1"/>
    <property type="molecule type" value="Genomic_DNA"/>
</dbReference>
<protein>
    <submittedName>
        <fullName evidence="1">Uncharacterized protein</fullName>
    </submittedName>
</protein>